<evidence type="ECO:0000313" key="4">
    <source>
        <dbReference type="Proteomes" id="UP000008493"/>
    </source>
</evidence>
<dbReference type="InterPro" id="IPR027417">
    <property type="entry name" value="P-loop_NTPase"/>
</dbReference>
<evidence type="ECO:0000256" key="1">
    <source>
        <dbReference type="ARBA" id="ARBA00022737"/>
    </source>
</evidence>
<dbReference type="InParanoid" id="K5XPZ4"/>
<evidence type="ECO:0000259" key="2">
    <source>
        <dbReference type="PROSITE" id="PS50837"/>
    </source>
</evidence>
<dbReference type="HOGENOM" id="CLU_000288_6_15_1"/>
<evidence type="ECO:0000313" key="3">
    <source>
        <dbReference type="EMBL" id="EKM76825.1"/>
    </source>
</evidence>
<dbReference type="PANTHER" id="PTHR10039:SF14">
    <property type="entry name" value="NACHT DOMAIN-CONTAINING PROTEIN"/>
    <property type="match status" value="1"/>
</dbReference>
<feature type="domain" description="NACHT" evidence="2">
    <location>
        <begin position="49"/>
        <end position="196"/>
    </location>
</feature>
<dbReference type="PANTHER" id="PTHR10039">
    <property type="entry name" value="AMELOGENIN"/>
    <property type="match status" value="1"/>
</dbReference>
<name>K5XPZ4_AGABU</name>
<dbReference type="PROSITE" id="PS50837">
    <property type="entry name" value="NACHT"/>
    <property type="match status" value="1"/>
</dbReference>
<dbReference type="InterPro" id="IPR007111">
    <property type="entry name" value="NACHT_NTPase"/>
</dbReference>
<dbReference type="RefSeq" id="XP_007332448.1">
    <property type="nucleotide sequence ID" value="XM_007332386.1"/>
</dbReference>
<dbReference type="Gene3D" id="3.40.50.300">
    <property type="entry name" value="P-loop containing nucleotide triphosphate hydrolases"/>
    <property type="match status" value="1"/>
</dbReference>
<sequence>MAELLKKTIPGAAFDSSTRDPPPRCHPGTRLAVLARCLEFIANAIGTKKMRWVVGKAGVGKSAIMQSVADSSFSSEAPGASIFFSINGRNDGAKAVITFAYQLAASCEPYRTLIEYEITRKPSLLQSSLAAQFKKFVIEPFTHQSLLDSVRRVLIIIDGLDECDKSHTQHELLQLISNYCSTYPSSPIVWLIASRPEPHITSFFAQDTVKAVYEKEEILVDSDEAREDVEKYLRDELTRIQYEFSLNPQLQWPLEQDLWILANASGGLFVYADTVIKYVGDRTFGNPTSQLNDVLKVIDAHPLPNVSRDEHPMARLDVLYAQILSKVPGRIMVNTRRILLGLILNPGKEFRRPDDPDYNFLVFCNWLGMTCDDAYAAIRHLLSVLDAPPRNEADRRMLGSFHKSFIDYISDFTRSGFSCDIEHEAYQLGVECTLRILGPIPGGIDVGDTNLSIRGPVSTQVGFLTPGSGTGANIWLSWPFGEETNWPNHMMRLKLYRLAVATAVEGIRKGEPAFCTEFCIRLVTSQFDCYIMHHFPYRELQNVVFASFLFYSYAVEMLKL</sequence>
<gene>
    <name evidence="3" type="ORF">AGABI1DRAFT_93770</name>
</gene>
<reference evidence="4" key="1">
    <citation type="journal article" date="2012" name="Proc. Natl. Acad. Sci. U.S.A.">
        <title>Genome sequence of the button mushroom Agaricus bisporus reveals mechanisms governing adaptation to a humic-rich ecological niche.</title>
        <authorList>
            <person name="Morin E."/>
            <person name="Kohler A."/>
            <person name="Baker A.R."/>
            <person name="Foulongne-Oriol M."/>
            <person name="Lombard V."/>
            <person name="Nagy L.G."/>
            <person name="Ohm R.A."/>
            <person name="Patyshakuliyeva A."/>
            <person name="Brun A."/>
            <person name="Aerts A.L."/>
            <person name="Bailey A.M."/>
            <person name="Billette C."/>
            <person name="Coutinho P.M."/>
            <person name="Deakin G."/>
            <person name="Doddapaneni H."/>
            <person name="Floudas D."/>
            <person name="Grimwood J."/>
            <person name="Hilden K."/>
            <person name="Kuees U."/>
            <person name="LaButti K.M."/>
            <person name="Lapidus A."/>
            <person name="Lindquist E.A."/>
            <person name="Lucas S.M."/>
            <person name="Murat C."/>
            <person name="Riley R.W."/>
            <person name="Salamov A.A."/>
            <person name="Schmutz J."/>
            <person name="Subramanian V."/>
            <person name="Woesten H.A.B."/>
            <person name="Xu J."/>
            <person name="Eastwood D.C."/>
            <person name="Foster G.D."/>
            <person name="Sonnenberg A.S."/>
            <person name="Cullen D."/>
            <person name="de Vries R.P."/>
            <person name="Lundell T."/>
            <person name="Hibbett D.S."/>
            <person name="Henrissat B."/>
            <person name="Burton K.S."/>
            <person name="Kerrigan R.W."/>
            <person name="Challen M.P."/>
            <person name="Grigoriev I.V."/>
            <person name="Martin F."/>
        </authorList>
    </citation>
    <scope>NUCLEOTIDE SEQUENCE [LARGE SCALE GENOMIC DNA]</scope>
    <source>
        <strain evidence="4">JB137-S8 / ATCC MYA-4627 / FGSC 10392</strain>
    </source>
</reference>
<keyword evidence="1" id="KW-0677">Repeat</keyword>
<dbReference type="AlphaFoldDB" id="K5XPZ4"/>
<accession>K5XPZ4</accession>
<dbReference type="SUPFAM" id="SSF52540">
    <property type="entry name" value="P-loop containing nucleoside triphosphate hydrolases"/>
    <property type="match status" value="1"/>
</dbReference>
<dbReference type="EMBL" id="JH971399">
    <property type="protein sequence ID" value="EKM76825.1"/>
    <property type="molecule type" value="Genomic_DNA"/>
</dbReference>
<dbReference type="GeneID" id="18832524"/>
<protein>
    <recommendedName>
        <fullName evidence="2">NACHT domain-containing protein</fullName>
    </recommendedName>
</protein>
<dbReference type="KEGG" id="abp:AGABI1DRAFT93770"/>
<proteinExistence type="predicted"/>
<dbReference type="Proteomes" id="UP000008493">
    <property type="component" value="Unassembled WGS sequence"/>
</dbReference>
<keyword evidence="4" id="KW-1185">Reference proteome</keyword>
<organism evidence="3 4">
    <name type="scientific">Agaricus bisporus var. burnettii (strain JB137-S8 / ATCC MYA-4627 / FGSC 10392)</name>
    <name type="common">White button mushroom</name>
    <dbReference type="NCBI Taxonomy" id="597362"/>
    <lineage>
        <taxon>Eukaryota</taxon>
        <taxon>Fungi</taxon>
        <taxon>Dikarya</taxon>
        <taxon>Basidiomycota</taxon>
        <taxon>Agaricomycotina</taxon>
        <taxon>Agaricomycetes</taxon>
        <taxon>Agaricomycetidae</taxon>
        <taxon>Agaricales</taxon>
        <taxon>Agaricineae</taxon>
        <taxon>Agaricaceae</taxon>
        <taxon>Agaricus</taxon>
    </lineage>
</organism>
<dbReference type="Pfam" id="PF24883">
    <property type="entry name" value="NPHP3_N"/>
    <property type="match status" value="1"/>
</dbReference>
<dbReference type="OrthoDB" id="5974621at2759"/>
<dbReference type="InterPro" id="IPR056884">
    <property type="entry name" value="NPHP3-like_N"/>
</dbReference>